<dbReference type="EMBL" id="MK278860">
    <property type="protein sequence ID" value="AZU98740.1"/>
    <property type="molecule type" value="Genomic_DNA"/>
</dbReference>
<dbReference type="GeneID" id="55811607"/>
<dbReference type="KEGG" id="vg:55811607"/>
<evidence type="ECO:0000313" key="1">
    <source>
        <dbReference type="EMBL" id="AZU98740.1"/>
    </source>
</evidence>
<dbReference type="Proteomes" id="UP000287416">
    <property type="component" value="Segment"/>
</dbReference>
<protein>
    <submittedName>
        <fullName evidence="1">Uncharacterized protein</fullName>
    </submittedName>
</protein>
<dbReference type="Pfam" id="PF17470">
    <property type="entry name" value="Gp45_2"/>
    <property type="match status" value="1"/>
</dbReference>
<dbReference type="InterPro" id="IPR035342">
    <property type="entry name" value="Gp45.2"/>
</dbReference>
<keyword evidence="2" id="KW-1185">Reference proteome</keyword>
<reference evidence="1 2" key="1">
    <citation type="submission" date="2018-12" db="EMBL/GenBank/DDBJ databases">
        <title>Successful treatment of antibiotic resistant microbial bone infection with bacteriophages.</title>
        <authorList>
            <person name="Nir-Paz R."/>
            <person name="Gelman D."/>
            <person name="Khouri A."/>
            <person name="Sisson B.M."/>
            <person name="Fackler J."/>
            <person name="Oren S.A."/>
            <person name="Khalifa L."/>
            <person name="Rimon A."/>
            <person name="Glazer S.C."/>
            <person name="Moses A.E."/>
            <person name="Yoram W."/>
            <person name="Schooley R.T."/>
            <person name="Hazan R."/>
        </authorList>
    </citation>
    <scope>NUCLEOTIDE SEQUENCE [LARGE SCALE GENOMIC DNA]</scope>
</reference>
<accession>A0A3T0IH52</accession>
<dbReference type="RefSeq" id="YP_009882311.1">
    <property type="nucleotide sequence ID" value="NC_049445.1"/>
</dbReference>
<evidence type="ECO:0000313" key="2">
    <source>
        <dbReference type="Proteomes" id="UP000287416"/>
    </source>
</evidence>
<sequence>MEPFNDIITYPEIPTWTLINLYSGQELTVTEAQLVQAFPDETERMKIMSNRSPAWAVIENIYDPHRQTQINSAFNNLI</sequence>
<name>A0A3T0IH52_9CAUD</name>
<organism evidence="1 2">
    <name type="scientific">Acinetobacter phage AbTZA1</name>
    <dbReference type="NCBI Taxonomy" id="2500827"/>
    <lineage>
        <taxon>Viruses</taxon>
        <taxon>Duplodnaviria</taxon>
        <taxon>Heunggongvirae</taxon>
        <taxon>Uroviricota</taxon>
        <taxon>Caudoviricetes</taxon>
        <taxon>Pantevenvirales</taxon>
        <taxon>Straboviridae</taxon>
        <taxon>Twarogvirinae</taxon>
        <taxon>Hadassahvirus</taxon>
        <taxon>Hadassahvirus azbtza1</taxon>
    </lineage>
</organism>
<proteinExistence type="predicted"/>